<keyword evidence="26" id="KW-1185">Reference proteome</keyword>
<dbReference type="Gene3D" id="3.20.180.20">
    <property type="entry name" value="Dynein heavy chain, N-terminal domain 2"/>
    <property type="match status" value="1"/>
</dbReference>
<dbReference type="Pfam" id="PF08393">
    <property type="entry name" value="DHC_N2"/>
    <property type="match status" value="1"/>
</dbReference>
<evidence type="ECO:0000259" key="16">
    <source>
        <dbReference type="Pfam" id="PF08393"/>
    </source>
</evidence>
<evidence type="ECO:0000256" key="4">
    <source>
        <dbReference type="ARBA" id="ARBA00022741"/>
    </source>
</evidence>
<evidence type="ECO:0000256" key="1">
    <source>
        <dbReference type="ARBA" id="ARBA00004611"/>
    </source>
</evidence>
<evidence type="ECO:0000256" key="2">
    <source>
        <dbReference type="ARBA" id="ARBA00022490"/>
    </source>
</evidence>
<dbReference type="Gene3D" id="1.10.8.1220">
    <property type="match status" value="1"/>
</dbReference>
<dbReference type="InterPro" id="IPR042228">
    <property type="entry name" value="Dynein_linker_3"/>
</dbReference>
<evidence type="ECO:0000256" key="6">
    <source>
        <dbReference type="ARBA" id="ARBA00022840"/>
    </source>
</evidence>
<evidence type="ECO:0000256" key="11">
    <source>
        <dbReference type="ARBA" id="ARBA00023175"/>
    </source>
</evidence>
<dbReference type="Pfam" id="PF12780">
    <property type="entry name" value="AAA_8"/>
    <property type="match status" value="1"/>
</dbReference>
<evidence type="ECO:0000259" key="24">
    <source>
        <dbReference type="Pfam" id="PF22597"/>
    </source>
</evidence>
<dbReference type="Gene3D" id="1.20.920.30">
    <property type="match status" value="1"/>
</dbReference>
<gene>
    <name evidence="25" type="ORF">CSSPJE1EN2_LOCUS6844</name>
</gene>
<keyword evidence="8" id="KW-0243">Dynein</keyword>
<dbReference type="Proteomes" id="UP001497522">
    <property type="component" value="Chromosome 14"/>
</dbReference>
<dbReference type="Pfam" id="PF12775">
    <property type="entry name" value="AAA_7"/>
    <property type="match status" value="1"/>
</dbReference>
<dbReference type="Pfam" id="PF17852">
    <property type="entry name" value="Dynein_AAA_lid"/>
    <property type="match status" value="1"/>
</dbReference>
<feature type="domain" description="Dynein heavy chain C-terminal" evidence="23">
    <location>
        <begin position="3765"/>
        <end position="4068"/>
    </location>
</feature>
<dbReference type="Gene3D" id="1.10.8.710">
    <property type="match status" value="1"/>
</dbReference>
<feature type="domain" description="Dynein heavy chain hydrolytic ATP-binding dynein motor region" evidence="17">
    <location>
        <begin position="1378"/>
        <end position="1704"/>
    </location>
</feature>
<keyword evidence="12" id="KW-0206">Cytoskeleton</keyword>
<feature type="domain" description="Dynein heavy chain coiled coil stalk" evidence="18">
    <location>
        <begin position="2636"/>
        <end position="2982"/>
    </location>
</feature>
<dbReference type="PANTHER" id="PTHR22878:SF73">
    <property type="entry name" value="DYNEIN AXONEMAL HEAVY CHAIN 1"/>
    <property type="match status" value="1"/>
</dbReference>
<evidence type="ECO:0000259" key="15">
    <source>
        <dbReference type="Pfam" id="PF03028"/>
    </source>
</evidence>
<dbReference type="PANTHER" id="PTHR22878">
    <property type="entry name" value="DYNEIN HEAVY CHAIN 6, AXONEMAL-LIKE-RELATED"/>
    <property type="match status" value="1"/>
</dbReference>
<dbReference type="InterPro" id="IPR042219">
    <property type="entry name" value="AAA_lid_11_sf"/>
</dbReference>
<dbReference type="InterPro" id="IPR043157">
    <property type="entry name" value="Dynein_AAA1S"/>
</dbReference>
<proteinExistence type="predicted"/>
<evidence type="ECO:0000256" key="14">
    <source>
        <dbReference type="SAM" id="Coils"/>
    </source>
</evidence>
<keyword evidence="4" id="KW-0547">Nucleotide-binding</keyword>
<dbReference type="Gene3D" id="1.20.140.100">
    <property type="entry name" value="Dynein heavy chain, N-terminal domain 2"/>
    <property type="match status" value="1"/>
</dbReference>
<feature type="domain" description="Dynein heavy chain linker" evidence="16">
    <location>
        <begin position="846"/>
        <end position="1249"/>
    </location>
</feature>
<feature type="domain" description="Dynein heavy chain AAA module D4" evidence="19">
    <location>
        <begin position="2363"/>
        <end position="2622"/>
    </location>
</feature>
<evidence type="ECO:0000256" key="3">
    <source>
        <dbReference type="ARBA" id="ARBA00022701"/>
    </source>
</evidence>
<name>A0ABP1AMQ7_9BRYO</name>
<feature type="domain" description="Dynein heavy chain AAA lid" evidence="22">
    <location>
        <begin position="3620"/>
        <end position="3759"/>
    </location>
</feature>
<organism evidence="25 26">
    <name type="scientific">Sphagnum jensenii</name>
    <dbReference type="NCBI Taxonomy" id="128206"/>
    <lineage>
        <taxon>Eukaryota</taxon>
        <taxon>Viridiplantae</taxon>
        <taxon>Streptophyta</taxon>
        <taxon>Embryophyta</taxon>
        <taxon>Bryophyta</taxon>
        <taxon>Sphagnophytina</taxon>
        <taxon>Sphagnopsida</taxon>
        <taxon>Sphagnales</taxon>
        <taxon>Sphagnaceae</taxon>
        <taxon>Sphagnum</taxon>
    </lineage>
</organism>
<evidence type="ECO:0000256" key="8">
    <source>
        <dbReference type="ARBA" id="ARBA00023017"/>
    </source>
</evidence>
<dbReference type="InterPro" id="IPR054354">
    <property type="entry name" value="DYNC2H1-like_lid"/>
</dbReference>
<keyword evidence="7" id="KW-0282">Flagellum</keyword>
<dbReference type="SUPFAM" id="SSF52540">
    <property type="entry name" value="P-loop containing nucleoside triphosphate hydrolases"/>
    <property type="match status" value="4"/>
</dbReference>
<feature type="domain" description="Dynein 2 heavy chain 1 cytoplasmic ATPase lid" evidence="24">
    <location>
        <begin position="2209"/>
        <end position="2292"/>
    </location>
</feature>
<evidence type="ECO:0000313" key="26">
    <source>
        <dbReference type="Proteomes" id="UP001497522"/>
    </source>
</evidence>
<feature type="domain" description="Dynein heavy chain region D6 P-loop" evidence="15">
    <location>
        <begin position="3475"/>
        <end position="3588"/>
    </location>
</feature>
<evidence type="ECO:0000259" key="18">
    <source>
        <dbReference type="Pfam" id="PF12777"/>
    </source>
</evidence>
<sequence length="4073" mass="463582">MSSEHPPQPRVHGKAVVDVVPLPIPGGGSFKMDAMGGPKQGSSSEASLDVDSVLDPTVMVPYVTKVGEIPRRVAIERLKRYYALQNVTDLFTAKGLDPKLLIMNAEKGKLPLSMFDNDDFETRAPSQWVDRVTAVSAEAAFTRFDGTTEWKPVIVLDYMEDSNTYLVQWNDSGQTTWLPRIQVHFNAEDPFRFVERVTAADKARTEAELKLRYHLYVESMPVDDIPVLTPDQVARIKMLAANTKAMRDRNEDMSELFSEADMDYANIMNKLVFDDSLQQRPTPAQEFTVVIDQPILPVGKEKKPNEVPWFATVPVPQYDYEEKSSEFYFTSCLTRPEVIIATCKLRAECDKILKLTLLQTHYTKSLRMDEFEQLQTQASEQAAGHLKESWTMLLKNIIKSSFKDAGKGWFNLKETSLDAYQGSKMKRFLSMVRYMMEDALRFLTEAMLRKYTNFIERHTGSVRVEVVSTNEVISEWPTNLFASMIKKPPLFALEIVTVEGGIFDYNVIIKKFEDVTTKAIDNAITALQTIPQVEAFVMEKLKWSRLPNIGAIQLQEPLIVSLKSRIQVAIRKAITAAQLYLDQYTQFEELLKLDIKAYKQFWQLKKAYLKDLLAEITRHREDSDKLDRSIPNTIQFGCFFVNCKKIRTQLINKKQQLTDIVLNLISTIPKDQGTEIGRKFEEFEKQLKAKTQNPEEVQAMKDYMLTLPMKINELKGEVDQTEVYYIALDELQFPLTDNDFTQKWTLLTWPAKIDKQMDKTLKILAADNERYQKEMEGEQALFANTMESLDTVVSNFVQHTDLAQVERIALDAREVDKRLRKAQELTRLFNSRELLFGVTPTDYGTLAKVIEQFEPFFYLWSSAADWKQDNASWMNDPFEQLVPDDVERNVTGWWKGLFKYQREFNKRELASQANSCETIRQQVGEFRPYVPLIAALRQPGMRDRHWDQISTALAMDVHPTEAFTLTTAINMGLLHHLDAIQEVSDLASKEYGIEVMLQKMQDEWKSLELMIQPYKATGTYIMKIEESTLQQLDDHIVLTQSMSFSPFKKPFEEAISKWETSLILASEIIDEWLQVQRQWMYLEPIFNSEDIKTQLPVESKRFDTVDMIWRKALAQASNTPLILTMCGSRKLLEQFRESNRLLDLVQKGLADYLETKRLAFSRFFFLSNDELLQILSQAKNPLAVQPHLRKCFEAIDLLDFKPDLEITAMNSVEGEKIPFPSGMSPIGNVENWLSQVEIKMRESILQQIRLSLGAYKTNPRTQWVQEWPGQVVLAGSSVYWTEGVERGINTNTMQIFFDTVQVEQLNGLTDLVRKPLAPLARLTLGALIVIDVHARDVVMQLINEKTRQVTDFEWVSQLRYYWEHEGIWVKMVQASLSYGYEYLGNTPRLVITPLTDRCYMTLMGALHLNLGGAPAGPAGTGKTETTKDLAKAMAKQCVVFNCSDGLDYLAMGKFFKGLASSGAWACFDEFNRIDLEVLSVIAQQILTIQLAIQQKLKRFIFEDTEISLEPSCSVYITMNPGYAGRSELPDNLKALFRPCAMMVPDYALIGEISLFSFGFRRAKPLAAKMVTTFKLCSEQLSSQDHYDYGMRAVKSVIVAAGNLKRAYPDENEDVLLLRGLRDINVPKFLTQDLPLFAGIITDLFPGVEPPEIVYDDLLGAIAKCCKDMFAQPVEAFTAKIIQLYETTLVRHGLMLVGPTGGGKTCNYRALAGAMSLLNLDGSTKYEKVRIACLNPKSISMGQLYGDFDENTHEWTDGVLACYMRELAEDPGTGKKWLMFDGPVDAIWIENMNTVLDDNKKLCLVSGEIIQMSNTMTMMFEVEDLAVASPATVSRCGMIYMEPHARGLEPLLNSYIMKLTPLLKAAGERIIQDLFQMVAEPAVRMVKRALKQMVSTTEDNMVLSIFNVMDALLAPYFRIEGATDLSDEEKLRVPQVIEPLFIFSIVWSVGASCDNDGRLKFDTWMKDVLAGVPLKSPPPADFSLFGCRYDHVNLQWDDWMSTIPSYVCDRKKPFAELIVPTADSVGYKYVVHALVMIYKHILCVGETGTGKTLVVRDKLLNFLDNQFIPMFINFSARTGANQTQDLIDSKTEKRRKGVYGPPSLKKYVIFVDDVNMPQREKYFAQPPIEILRQWMDHKGWYDRLPPCAFRTLVDIQFIGCMGPPGGGRNPVTMRFLRHFNFMSFTEMADASLFVIFTTILDATLKEGIIPEVQNCGSQIVKCTIDIYNTIRQELLPTPAKSHYTFNLRDLSKVIQGVLRADVSHCKDKNVIVSLWVHEAMRVFQDRLINNDDKAWFKANITKQLKNFDLTWDFLFSKTERLIFGDFLVPGLEPRIYEQVEAITKLQVVVEQYLEEYNLISNAPMKLVLFLDAIEHTSRVCRVIGLPLGNALLLGVGGSGRQSLTKLATFMEEFELFQIEIAKGYGNNEWKDDLKRVLMKAGLEDKATVFLFSDTQIIYESFLEDINNILNSGEVPNLWKNEDQDIIANAMRPVLLNKGQQVTKLAMQTEFINRVRANLHLVICMSPIGDAFRTRLRMFPSLVNCCTIDWFSEWPQEALFSVARNYLTATGLLIPEEVSKIVKVCVYIHQSVERKSKQFYEELRRYNYVTPTSYLELLMCFIKLLAEKRADLEGLKGRLAAGLDKLLTTAGEVEVMQLELVALQPILATTAKEADNMMETISIDKADADVTKQEVGMQEASANKMAAKAKAIADSAQAELDLALPALDAALSSLKNLTRNDIVEVKSLRNPPQGVKTVMEACCIMFQIAPKMVADPNKLGKKLPDYWDASTKMLTDPTIFLDSLLNFDKENIPESVIQKIEPYIAMESFTPEQVARVSKACTSICMWARAMHSYYMVCKEVAPKRALLAEAQGQLDQVMIELNGARAKLKEVEAKLALLEIELNKAVFKKDTLAKQAKDCEDKLIRAGKLIGGLGGERTRWIANIASIEVDLTHMIGDVIVAGGHIAYTGPFTPPYRLSLNQEWVTLLVTDKVPHTKDTNLQLCLKDPVKMRAWNIAGLPSDSLSEDNGIIVSKARRWPLMIDPQGQANRWIKTMFRDTGLDVIKLSEKDYLRTLENGVRFGRIILLENILEVLDPALEPLLLQQTFKQGGQEVIKIGDNLIPYHKDFRFYLTTKLRNPHYPPEVCVKVTLLNFFVTPEGLEDQLLGNVVAKERPDLAEMKIQLTLSNASMRAQLKHLESQILFLLSNAQGNILDDETLINTLAESKITSDEIKIKVAEAEKTEVAIDETREVYRKVATRASLLFFCISDLAVVDPMYQYSLAWFISLFIRAMESAAQAPTIDERIVNLNDYFTYSLYINVCRSLFETHKLMFSLMLCIKILQGYGKVDGVEWRFLLQGGTTAFTAPNPAPSWLTEKCWTEIQNLGKLPRFKGLEQHFCENLTHYRKFFDSSDAHREPMAGEWNQKLDTFQKMLFLRCIRVDKSLLATADFVSENLGQIFIEPPAFDLNACYKDGSPSAPLIFVLSSGADPMADLLKLAEDFRFTKKFEKVSLGQGQGPKAEKLLSQGMERGMWVCLQNCHLSQSWMPVLDRIVDMIDPEKVHKDFRLWLTSMPSPDFPVSILQNGVKMTLEPPKGLRANLVRSYLRFTDKILNDCNKPEEWKRLLFATCLFHAVIQERRKFGPLGWNIRYDFTDGDLSVCQVQVRMFLNEYEQIPYKVIRFLCGEINYGGRVTDDKDRRCMNTLLLTFIRNEICETSGYQFSDSGIFKVPEASNVNSYMAYIRELPLAPRPEIFGLHENADITCDQNESYYLFTTVLSLQPREQTKGGGMSREDVIEKSCNHIQSVLPPLFDLELVLRKYPTMYSESMNTVLTQECIRYNNLLNILKISLRDSLKALKGLVVMSNDLEMLCTSVFNNQVPEMWQGKAYPSLKPLSSWVQDLLERCKFINTWIDAGAPAIFWISGFFFPQAFLTGTLQNFARKNKMPIDTVAFDFVASDHLTIESIKQAPVDGCYIRGLSLEGARWDYQNHVLAESQPKELYTDLPIMWLRPVQYRVPPKDGFYNCPVYKTLLRAGTLSTTGHSTNFVMYMELPSDQLQSKWINRGVGLFTGLAF</sequence>
<evidence type="ECO:0000256" key="9">
    <source>
        <dbReference type="ARBA" id="ARBA00023054"/>
    </source>
</evidence>
<dbReference type="Gene3D" id="3.40.50.300">
    <property type="entry name" value="P-loop containing nucleotide triphosphate hydrolases"/>
    <property type="match status" value="5"/>
</dbReference>
<dbReference type="InterPro" id="IPR035706">
    <property type="entry name" value="AAA_9"/>
</dbReference>
<dbReference type="Pfam" id="PF22597">
    <property type="entry name" value="DYN_lid"/>
    <property type="match status" value="1"/>
</dbReference>
<dbReference type="Pfam" id="PF12774">
    <property type="entry name" value="AAA_6"/>
    <property type="match status" value="1"/>
</dbReference>
<dbReference type="InterPro" id="IPR026983">
    <property type="entry name" value="DHC"/>
</dbReference>
<keyword evidence="6" id="KW-0067">ATP-binding</keyword>
<dbReference type="Gene3D" id="1.10.287.2620">
    <property type="match status" value="1"/>
</dbReference>
<evidence type="ECO:0000259" key="21">
    <source>
        <dbReference type="Pfam" id="PF17852"/>
    </source>
</evidence>
<dbReference type="InterPro" id="IPR013602">
    <property type="entry name" value="Dynein_heavy_linker"/>
</dbReference>
<dbReference type="Pfam" id="PF18198">
    <property type="entry name" value="AAA_lid_11"/>
    <property type="match status" value="1"/>
</dbReference>
<dbReference type="InterPro" id="IPR027417">
    <property type="entry name" value="P-loop_NTPase"/>
</dbReference>
<evidence type="ECO:0000256" key="13">
    <source>
        <dbReference type="ARBA" id="ARBA00023273"/>
    </source>
</evidence>
<dbReference type="Pfam" id="PF18199">
    <property type="entry name" value="Dynein_C"/>
    <property type="match status" value="1"/>
</dbReference>
<dbReference type="InterPro" id="IPR042222">
    <property type="entry name" value="Dynein_2_N"/>
</dbReference>
<dbReference type="InterPro" id="IPR041658">
    <property type="entry name" value="AAA_lid_11"/>
</dbReference>
<dbReference type="Gene3D" id="1.20.58.1120">
    <property type="match status" value="1"/>
</dbReference>
<dbReference type="InterPro" id="IPR043160">
    <property type="entry name" value="Dynein_C_barrel"/>
</dbReference>
<dbReference type="Pfam" id="PF03028">
    <property type="entry name" value="Dynein_heavy"/>
    <property type="match status" value="1"/>
</dbReference>
<evidence type="ECO:0000313" key="25">
    <source>
        <dbReference type="EMBL" id="CAK9863849.1"/>
    </source>
</evidence>
<dbReference type="InterPro" id="IPR041466">
    <property type="entry name" value="Dynein_AAA5_ext"/>
</dbReference>
<dbReference type="Gene3D" id="1.20.1270.280">
    <property type="match status" value="1"/>
</dbReference>
<keyword evidence="2" id="KW-0963">Cytoplasm</keyword>
<dbReference type="Pfam" id="PF12777">
    <property type="entry name" value="MT"/>
    <property type="match status" value="1"/>
</dbReference>
<evidence type="ECO:0000259" key="19">
    <source>
        <dbReference type="Pfam" id="PF12780"/>
    </source>
</evidence>
<dbReference type="InterPro" id="IPR024743">
    <property type="entry name" value="Dynein_HC_stalk"/>
</dbReference>
<dbReference type="EMBL" id="OZ023715">
    <property type="protein sequence ID" value="CAK9863849.1"/>
    <property type="molecule type" value="Genomic_DNA"/>
</dbReference>
<dbReference type="Gene3D" id="3.10.490.20">
    <property type="match status" value="1"/>
</dbReference>
<feature type="domain" description="Dynein heavy chain ATP-binding dynein motor region" evidence="20">
    <location>
        <begin position="3010"/>
        <end position="3231"/>
    </location>
</feature>
<dbReference type="Gene3D" id="6.10.140.1060">
    <property type="match status" value="1"/>
</dbReference>
<dbReference type="InterPro" id="IPR024317">
    <property type="entry name" value="Dynein_heavy_chain_D4_dom"/>
</dbReference>
<keyword evidence="9 14" id="KW-0175">Coiled coil</keyword>
<keyword evidence="5" id="KW-0970">Cilium biogenesis/degradation</keyword>
<keyword evidence="10" id="KW-0969">Cilium</keyword>
<dbReference type="Gene3D" id="1.10.8.720">
    <property type="entry name" value="Region D6 of dynein motor"/>
    <property type="match status" value="1"/>
</dbReference>
<dbReference type="Gene3D" id="1.10.472.130">
    <property type="match status" value="1"/>
</dbReference>
<evidence type="ECO:0000256" key="10">
    <source>
        <dbReference type="ARBA" id="ARBA00023069"/>
    </source>
</evidence>
<protein>
    <recommendedName>
        <fullName evidence="27">Dynein heavy chain</fullName>
    </recommendedName>
</protein>
<reference evidence="25" key="1">
    <citation type="submission" date="2024-03" db="EMBL/GenBank/DDBJ databases">
        <authorList>
            <consortium name="ELIXIR-Norway"/>
            <consortium name="Elixir Norway"/>
        </authorList>
    </citation>
    <scope>NUCLEOTIDE SEQUENCE</scope>
</reference>
<dbReference type="InterPro" id="IPR041228">
    <property type="entry name" value="Dynein_C"/>
</dbReference>
<comment type="subcellular location">
    <subcellularLocation>
        <location evidence="1">Cytoplasm</location>
        <location evidence="1">Cytoskeleton</location>
        <location evidence="1">Flagellum axoneme</location>
    </subcellularLocation>
</comment>
<keyword evidence="3" id="KW-0493">Microtubule</keyword>
<evidence type="ECO:0000259" key="22">
    <source>
        <dbReference type="Pfam" id="PF18198"/>
    </source>
</evidence>
<evidence type="ECO:0000256" key="12">
    <source>
        <dbReference type="ARBA" id="ARBA00023212"/>
    </source>
</evidence>
<feature type="coiled-coil region" evidence="14">
    <location>
        <begin position="2866"/>
        <end position="2907"/>
    </location>
</feature>
<evidence type="ECO:0000259" key="23">
    <source>
        <dbReference type="Pfam" id="PF18199"/>
    </source>
</evidence>
<dbReference type="Gene3D" id="1.20.920.20">
    <property type="match status" value="1"/>
</dbReference>
<dbReference type="Pfam" id="PF12781">
    <property type="entry name" value="AAA_9"/>
    <property type="match status" value="1"/>
</dbReference>
<accession>A0ABP1AMQ7</accession>
<evidence type="ECO:0000256" key="5">
    <source>
        <dbReference type="ARBA" id="ARBA00022794"/>
    </source>
</evidence>
<evidence type="ECO:0000259" key="17">
    <source>
        <dbReference type="Pfam" id="PF12774"/>
    </source>
</evidence>
<keyword evidence="13" id="KW-0966">Cell projection</keyword>
<keyword evidence="11" id="KW-0505">Motor protein</keyword>
<feature type="domain" description="Dynein heavy chain AAA 5 extension" evidence="21">
    <location>
        <begin position="1870"/>
        <end position="1999"/>
    </location>
</feature>
<dbReference type="InterPro" id="IPR035699">
    <property type="entry name" value="AAA_6"/>
</dbReference>
<evidence type="ECO:0000259" key="20">
    <source>
        <dbReference type="Pfam" id="PF12781"/>
    </source>
</evidence>
<evidence type="ECO:0000256" key="7">
    <source>
        <dbReference type="ARBA" id="ARBA00022846"/>
    </source>
</evidence>
<evidence type="ECO:0008006" key="27">
    <source>
        <dbReference type="Google" id="ProtNLM"/>
    </source>
</evidence>
<dbReference type="InterPro" id="IPR004273">
    <property type="entry name" value="Dynein_heavy_D6_P-loop"/>
</dbReference>